<name>A0ABM8DD40_9GAMM</name>
<organism evidence="1 2">
    <name type="scientific">Lysobacter auxotrophicus</name>
    <dbReference type="NCBI Taxonomy" id="2992573"/>
    <lineage>
        <taxon>Bacteria</taxon>
        <taxon>Pseudomonadati</taxon>
        <taxon>Pseudomonadota</taxon>
        <taxon>Gammaproteobacteria</taxon>
        <taxon>Lysobacterales</taxon>
        <taxon>Lysobacteraceae</taxon>
        <taxon>Lysobacter</taxon>
    </lineage>
</organism>
<reference evidence="1 2" key="1">
    <citation type="journal article" date="2023" name="Int. J. Syst. Evol. Microbiol.">
        <title>Physiological and genomic analyses of cobalamin (vitamin B12)-auxotrophy of Lysobacter auxotrophicus sp. nov., a methionine-auxotrophic chitinolytic bacterium isolated from chitin-treated soil.</title>
        <authorList>
            <person name="Saito A."/>
            <person name="Dohra H."/>
            <person name="Hamada M."/>
            <person name="Moriuchi R."/>
            <person name="Kotsuchibashi Y."/>
            <person name="Mori K."/>
        </authorList>
    </citation>
    <scope>NUCLEOTIDE SEQUENCE [LARGE SCALE GENOMIC DNA]</scope>
    <source>
        <strain evidence="1 2">5-21a</strain>
    </source>
</reference>
<gene>
    <name evidence="1" type="ORF">LA521A_17190</name>
</gene>
<evidence type="ECO:0000313" key="2">
    <source>
        <dbReference type="Proteomes" id="UP001317822"/>
    </source>
</evidence>
<keyword evidence="2" id="KW-1185">Reference proteome</keyword>
<dbReference type="RefSeq" id="WP_281781902.1">
    <property type="nucleotide sequence ID" value="NZ_AP027041.1"/>
</dbReference>
<evidence type="ECO:0000313" key="1">
    <source>
        <dbReference type="EMBL" id="BDU16518.1"/>
    </source>
</evidence>
<dbReference type="Proteomes" id="UP001317822">
    <property type="component" value="Chromosome"/>
</dbReference>
<accession>A0ABM8DD40</accession>
<protein>
    <submittedName>
        <fullName evidence="1">Uncharacterized protein</fullName>
    </submittedName>
</protein>
<sequence>MRFKATDHNLTIDMDSDDPTELLRGVAGALVPRYARKIYFHSDQPIRTAINGVTVAVDGQEPTNFLRSFRVIHRGNTITVVSSNDRRFSQDLWRLLAEELLATMG</sequence>
<dbReference type="EMBL" id="AP027041">
    <property type="protein sequence ID" value="BDU16518.1"/>
    <property type="molecule type" value="Genomic_DNA"/>
</dbReference>
<proteinExistence type="predicted"/>